<gene>
    <name evidence="4" type="primary">LOC103695590</name>
</gene>
<dbReference type="OrthoDB" id="1896520at2759"/>
<dbReference type="PANTHER" id="PTHR31614:SF28">
    <property type="entry name" value="OS05G0220300 PROTEIN"/>
    <property type="match status" value="1"/>
</dbReference>
<evidence type="ECO:0000313" key="4">
    <source>
        <dbReference type="RefSeq" id="XP_008775180.3"/>
    </source>
</evidence>
<dbReference type="InterPro" id="IPR006041">
    <property type="entry name" value="Pollen_Ole_e1_allergen"/>
</dbReference>
<reference evidence="3" key="1">
    <citation type="journal article" date="2019" name="Nat. Commun.">
        <title>Genome-wide association mapping of date palm fruit traits.</title>
        <authorList>
            <person name="Hazzouri K.M."/>
            <person name="Gros-Balthazard M."/>
            <person name="Flowers J.M."/>
            <person name="Copetti D."/>
            <person name="Lemansour A."/>
            <person name="Lebrun M."/>
            <person name="Masmoudi K."/>
            <person name="Ferrand S."/>
            <person name="Dhar M.I."/>
            <person name="Fresquez Z.A."/>
            <person name="Rosas U."/>
            <person name="Zhang J."/>
            <person name="Talag J."/>
            <person name="Lee S."/>
            <person name="Kudrna D."/>
            <person name="Powell R.F."/>
            <person name="Leitch I.J."/>
            <person name="Krueger R.R."/>
            <person name="Wing R.A."/>
            <person name="Amiri K.M.A."/>
            <person name="Purugganan M.D."/>
        </authorList>
    </citation>
    <scope>NUCLEOTIDE SEQUENCE [LARGE SCALE GENOMIC DNA]</scope>
    <source>
        <strain evidence="3">cv. Khalas</strain>
    </source>
</reference>
<evidence type="ECO:0000256" key="2">
    <source>
        <dbReference type="ARBA" id="ARBA00023157"/>
    </source>
</evidence>
<dbReference type="Pfam" id="PF01190">
    <property type="entry name" value="Pollen_Ole_e_1"/>
    <property type="match status" value="1"/>
</dbReference>
<evidence type="ECO:0000256" key="1">
    <source>
        <dbReference type="ARBA" id="ARBA00010049"/>
    </source>
</evidence>
<comment type="similarity">
    <text evidence="1">Belongs to the Ole e I family.</text>
</comment>
<name>A0A8B7BFC4_PHODC</name>
<evidence type="ECO:0000313" key="3">
    <source>
        <dbReference type="Proteomes" id="UP000228380"/>
    </source>
</evidence>
<dbReference type="GeneID" id="103695590"/>
<dbReference type="Proteomes" id="UP000228380">
    <property type="component" value="Chromosome 1"/>
</dbReference>
<reference evidence="4" key="2">
    <citation type="submission" date="2025-08" db="UniProtKB">
        <authorList>
            <consortium name="RefSeq"/>
        </authorList>
    </citation>
    <scope>IDENTIFICATION</scope>
    <source>
        <tissue evidence="4">Young leaves</tissue>
    </source>
</reference>
<dbReference type="AlphaFoldDB" id="A0A8B7BFC4"/>
<dbReference type="PANTHER" id="PTHR31614">
    <property type="entry name" value="PROTEIN DOWNSTREAM OF FLC-RELATED"/>
    <property type="match status" value="1"/>
</dbReference>
<keyword evidence="2" id="KW-1015">Disulfide bond</keyword>
<protein>
    <submittedName>
        <fullName evidence="4">Pollen-specific protein C13-like</fullName>
    </submittedName>
</protein>
<organism evidence="3 4">
    <name type="scientific">Phoenix dactylifera</name>
    <name type="common">Date palm</name>
    <dbReference type="NCBI Taxonomy" id="42345"/>
    <lineage>
        <taxon>Eukaryota</taxon>
        <taxon>Viridiplantae</taxon>
        <taxon>Streptophyta</taxon>
        <taxon>Embryophyta</taxon>
        <taxon>Tracheophyta</taxon>
        <taxon>Spermatophyta</taxon>
        <taxon>Magnoliopsida</taxon>
        <taxon>Liliopsida</taxon>
        <taxon>Arecaceae</taxon>
        <taxon>Coryphoideae</taxon>
        <taxon>Phoeniceae</taxon>
        <taxon>Phoenix</taxon>
    </lineage>
</organism>
<sequence>MLFPHRFSRGADSTLKPPKTPIPLSLIASSPFSSFLLQQPPVSLPFRLIERYEETMAAKFRPVLAALCLISALLGIADTTPTPTFHVRGRVYCDTCRAGFVHEYTEYLEGAKVRLECKHYGSGEIAHRSEEAVTDGNGNYVIDITDDHQEETCEVVLVESPRDDCKEIPADHGIRARVMLTSNNGISSEWREANPIGFLRDAPLPKCGAMLQRYALFTDDDLY</sequence>
<dbReference type="KEGG" id="pda:103695590"/>
<proteinExistence type="inferred from homology"/>
<dbReference type="RefSeq" id="XP_008775180.3">
    <property type="nucleotide sequence ID" value="XM_008776958.3"/>
</dbReference>
<accession>A0A8B7BFC4</accession>
<keyword evidence="3" id="KW-1185">Reference proteome</keyword>